<evidence type="ECO:0008006" key="8">
    <source>
        <dbReference type="Google" id="ProtNLM"/>
    </source>
</evidence>
<evidence type="ECO:0000256" key="2">
    <source>
        <dbReference type="ARBA" id="ARBA00023125"/>
    </source>
</evidence>
<name>A0A073ISI3_9BACT</name>
<dbReference type="InterPro" id="IPR014757">
    <property type="entry name" value="Tscrpt_reg_IclR_C"/>
</dbReference>
<dbReference type="eggNOG" id="COG1414">
    <property type="taxonomic scope" value="Bacteria"/>
</dbReference>
<dbReference type="Proteomes" id="UP000027665">
    <property type="component" value="Unassembled WGS sequence"/>
</dbReference>
<keyword evidence="3" id="KW-0804">Transcription</keyword>
<evidence type="ECO:0000259" key="4">
    <source>
        <dbReference type="PROSITE" id="PS51077"/>
    </source>
</evidence>
<reference evidence="6 7" key="1">
    <citation type="submission" date="2014-04" db="EMBL/GenBank/DDBJ databases">
        <title>Draft Genome Sequence of Synergistes jonesii.</title>
        <authorList>
            <person name="Coil D.A."/>
            <person name="Eisen J.A."/>
            <person name="Holland-Moritz H.E."/>
        </authorList>
    </citation>
    <scope>NUCLEOTIDE SEQUENCE [LARGE SCALE GENOMIC DNA]</scope>
    <source>
        <strain evidence="6 7">78-1</strain>
    </source>
</reference>
<dbReference type="EMBL" id="JMKI01000026">
    <property type="protein sequence ID" value="KEJ92495.1"/>
    <property type="molecule type" value="Genomic_DNA"/>
</dbReference>
<evidence type="ECO:0000259" key="5">
    <source>
        <dbReference type="PROSITE" id="PS51078"/>
    </source>
</evidence>
<feature type="domain" description="IclR-ED" evidence="5">
    <location>
        <begin position="66"/>
        <end position="255"/>
    </location>
</feature>
<evidence type="ECO:0000256" key="1">
    <source>
        <dbReference type="ARBA" id="ARBA00023015"/>
    </source>
</evidence>
<dbReference type="STRING" id="2754.EH55_03270"/>
<accession>A0A073ISI3</accession>
<dbReference type="Pfam" id="PF01614">
    <property type="entry name" value="IclR_C"/>
    <property type="match status" value="1"/>
</dbReference>
<dbReference type="GO" id="GO:0045892">
    <property type="term" value="P:negative regulation of DNA-templated transcription"/>
    <property type="evidence" value="ECO:0007669"/>
    <property type="project" value="TreeGrafter"/>
</dbReference>
<dbReference type="Gene3D" id="3.30.450.40">
    <property type="match status" value="1"/>
</dbReference>
<comment type="caution">
    <text evidence="6">The sequence shown here is derived from an EMBL/GenBank/DDBJ whole genome shotgun (WGS) entry which is preliminary data.</text>
</comment>
<dbReference type="GO" id="GO:0003677">
    <property type="term" value="F:DNA binding"/>
    <property type="evidence" value="ECO:0007669"/>
    <property type="project" value="UniProtKB-KW"/>
</dbReference>
<dbReference type="PANTHER" id="PTHR30136:SF35">
    <property type="entry name" value="HTH-TYPE TRANSCRIPTIONAL REGULATOR RV1719"/>
    <property type="match status" value="1"/>
</dbReference>
<dbReference type="PROSITE" id="PS51078">
    <property type="entry name" value="ICLR_ED"/>
    <property type="match status" value="1"/>
</dbReference>
<dbReference type="PANTHER" id="PTHR30136">
    <property type="entry name" value="HELIX-TURN-HELIX TRANSCRIPTIONAL REGULATOR, ICLR FAMILY"/>
    <property type="match status" value="1"/>
</dbReference>
<evidence type="ECO:0000313" key="7">
    <source>
        <dbReference type="Proteomes" id="UP000027665"/>
    </source>
</evidence>
<dbReference type="SMART" id="SM00346">
    <property type="entry name" value="HTH_ICLR"/>
    <property type="match status" value="1"/>
</dbReference>
<dbReference type="RefSeq" id="WP_037975592.1">
    <property type="nucleotide sequence ID" value="NZ_JAWRIX010000006.1"/>
</dbReference>
<dbReference type="InterPro" id="IPR050707">
    <property type="entry name" value="HTH_MetabolicPath_Reg"/>
</dbReference>
<dbReference type="InterPro" id="IPR029016">
    <property type="entry name" value="GAF-like_dom_sf"/>
</dbReference>
<dbReference type="InterPro" id="IPR036388">
    <property type="entry name" value="WH-like_DNA-bd_sf"/>
</dbReference>
<keyword evidence="1" id="KW-0805">Transcription regulation</keyword>
<dbReference type="SUPFAM" id="SSF46785">
    <property type="entry name" value="Winged helix' DNA-binding domain"/>
    <property type="match status" value="1"/>
</dbReference>
<evidence type="ECO:0000313" key="6">
    <source>
        <dbReference type="EMBL" id="KEJ92495.1"/>
    </source>
</evidence>
<dbReference type="FunFam" id="1.10.10.10:FF:000056">
    <property type="entry name" value="IclR family transcriptional regulator"/>
    <property type="match status" value="1"/>
</dbReference>
<proteinExistence type="predicted"/>
<gene>
    <name evidence="6" type="ORF">EH55_03270</name>
</gene>
<protein>
    <recommendedName>
        <fullName evidence="8">IclR family transcriptional regulator</fullName>
    </recommendedName>
</protein>
<dbReference type="Pfam" id="PF09339">
    <property type="entry name" value="HTH_IclR"/>
    <property type="match status" value="1"/>
</dbReference>
<keyword evidence="2" id="KW-0238">DNA-binding</keyword>
<dbReference type="Gene3D" id="1.10.10.10">
    <property type="entry name" value="Winged helix-like DNA-binding domain superfamily/Winged helix DNA-binding domain"/>
    <property type="match status" value="1"/>
</dbReference>
<dbReference type="PROSITE" id="PS51077">
    <property type="entry name" value="HTH_ICLR"/>
    <property type="match status" value="1"/>
</dbReference>
<evidence type="ECO:0000256" key="3">
    <source>
        <dbReference type="ARBA" id="ARBA00023163"/>
    </source>
</evidence>
<dbReference type="OrthoDB" id="9778379at2"/>
<dbReference type="InterPro" id="IPR005471">
    <property type="entry name" value="Tscrpt_reg_IclR_N"/>
</dbReference>
<dbReference type="GO" id="GO:0003700">
    <property type="term" value="F:DNA-binding transcription factor activity"/>
    <property type="evidence" value="ECO:0007669"/>
    <property type="project" value="TreeGrafter"/>
</dbReference>
<feature type="domain" description="HTH iclR-type" evidence="4">
    <location>
        <begin position="10"/>
        <end position="72"/>
    </location>
</feature>
<dbReference type="SUPFAM" id="SSF55781">
    <property type="entry name" value="GAF domain-like"/>
    <property type="match status" value="1"/>
</dbReference>
<dbReference type="AlphaFoldDB" id="A0A073ISI3"/>
<sequence length="255" mass="28248">MKIKSSVRTIQSVQRAIDILNLFDFSRKEISLSEICDATKLNKSTTYGLISTLLKNGYLDKDQTSGKYTLGGVLLAKASTRESPINVNISALGSPKLDVLVNQYCMTGTLFAHYANTLTCLRMLSPINGYSVTFELETNMAYHAAASGKLLLAHYTNEEVEKILTKSPFVRYTDSTIMDINTLLNELEIIRARGYSIEDDEIQIGIFSIASPIYEHNDIFAGTMSLTGATQATKMRLKNIIEDITTATKEISSFL</sequence>
<dbReference type="InterPro" id="IPR036390">
    <property type="entry name" value="WH_DNA-bd_sf"/>
</dbReference>
<dbReference type="GeneID" id="90983369"/>
<organism evidence="6 7">
    <name type="scientific">Synergistes jonesii</name>
    <dbReference type="NCBI Taxonomy" id="2754"/>
    <lineage>
        <taxon>Bacteria</taxon>
        <taxon>Thermotogati</taxon>
        <taxon>Synergistota</taxon>
        <taxon>Synergistia</taxon>
        <taxon>Synergistales</taxon>
        <taxon>Synergistaceae</taxon>
        <taxon>Synergistes</taxon>
    </lineage>
</organism>
<keyword evidence="7" id="KW-1185">Reference proteome</keyword>